<gene>
    <name evidence="11" type="ORF">FCL42_01115</name>
</gene>
<proteinExistence type="predicted"/>
<reference evidence="11 12" key="1">
    <citation type="submission" date="2019-04" db="EMBL/GenBank/DDBJ databases">
        <authorList>
            <person name="Hwang J.C."/>
        </authorList>
    </citation>
    <scope>NUCLEOTIDE SEQUENCE [LARGE SCALE GENOMIC DNA]</scope>
    <source>
        <strain evidence="11 12">IMCC35002</strain>
    </source>
</reference>
<feature type="transmembrane region" description="Helical" evidence="8">
    <location>
        <begin position="444"/>
        <end position="466"/>
    </location>
</feature>
<sequence length="1247" mass="133854">MEPFSILAWLGAGLLLLGELWALRSRARLGRLLLFATLAELGYLMMGLGLGEPLAQTGAWFHLCLQAVMRLSVIVAAWRLIAAAGSDRLDKVAHVAPNMPLSRLMFGFGLFSVMGLSPFKGAFSKFIILYVAVDQGHWLLAAVATVAGIIAAFYTLSVTHKICFGASANRPMMAELKDNRFSVWLMLFAALTTVALSIDPEPLLHWVGAVNGLTDGHGMPKFESPWQPIVLLPYLSGFAVFLIGLFSTKLRDIAVQAVAAGALVMAWQLPMTDAISWLFAVIIALVMLVVCVYSVAYMSKDTRANSYYFFLLLMLGSLLGVVTATDLGNFYLYWELMTWTSYLLVIHPRTVKALKAGRKYFLMCASGAYVMHFGILLLHANLGSFEFSVLAQSAGQLPVTESLMILLCFLVGLGVKAGLWPAHGWLPDAHPVAPSSISAPMSAILTKVGLYGILKMVFVVFGAAAISRLSDSVSITLVVTVLGAITLLYGEIAALKESDLKRMLAFSTLAQVGEITAVLGLGSYLALTGGLAHLLNHAIFKSLLFLCAGSIIYRYGSKTLTDLAGAGRRMPITGVCLAIGLLAIMGLPPFSGFFSKFLMIYAAAEQGSLMLAVLILVGSLIGAVYYLRIFRVLFFTSSERQEEEAPTFMVLPQVLLATLVLLAGLFPSYVLGLVEPVVTQLAPQGGQLPDLVIDWSWAALVACVGAPLVYLIGKRQPNFAGPLSMAVMALSFWLVIEQSQHFEPLSWWFAILVAGVGLLSLLYSKGYMAHGHSLPRFLMFFLLMMGGLIGICSSQDLFNFFLFWEVMSSWTLYFAIIHEESEQALDEGFKYLMFNLFGASCLFLGVVMLAAPSGELALAGLGDRLLLMPTAWSTTAVVLVLAGLLMKAAQMPVRIDVQMHPPTAPTPVSGYISAVLLKSGPFGMLKVFAAIGLTTLTAHFSELQGLPWPAFVVGVIAALTLLGAGAMAMIQTGIKRLLIYSTVSQLAYVLLGLSLLTPLGISAGLLHFVNHMLLKNLLFMGAGVILAQAHLHSLDDLGGLGKRMPLTFGLFLFAGLSLSGIPPLNGFASKWMIYQASLESGHYLFALATLMSSLFTLAAVLKFTHVAFLGRPSEKVAHLTDAPASMAWPMVLTALACVVLGLFPGLALVPIAAIVTSMGLVAPEISVFGPMPGGWSPLALTLALLLPAGACWGFYRLSAPQRVSIHTHSCGVDDLTDADSHMGAAALYESPKALLAMLAAPFKRRES</sequence>
<feature type="transmembrane region" description="Helical" evidence="8">
    <location>
        <begin position="1130"/>
        <end position="1155"/>
    </location>
</feature>
<feature type="transmembrane region" description="Helical" evidence="8">
    <location>
        <begin position="60"/>
        <end position="83"/>
    </location>
</feature>
<evidence type="ECO:0000313" key="12">
    <source>
        <dbReference type="Proteomes" id="UP000305675"/>
    </source>
</evidence>
<feature type="transmembrane region" description="Helical" evidence="8">
    <location>
        <begin position="871"/>
        <end position="889"/>
    </location>
</feature>
<feature type="transmembrane region" description="Helical" evidence="8">
    <location>
        <begin position="360"/>
        <end position="382"/>
    </location>
</feature>
<dbReference type="Proteomes" id="UP000305675">
    <property type="component" value="Unassembled WGS sequence"/>
</dbReference>
<feature type="transmembrane region" description="Helical" evidence="8">
    <location>
        <begin position="138"/>
        <end position="160"/>
    </location>
</feature>
<feature type="transmembrane region" description="Helical" evidence="8">
    <location>
        <begin position="774"/>
        <end position="791"/>
    </location>
</feature>
<evidence type="ECO:0000313" key="11">
    <source>
        <dbReference type="EMBL" id="TKB58379.1"/>
    </source>
</evidence>
<feature type="transmembrane region" description="Helical" evidence="8">
    <location>
        <begin position="307"/>
        <end position="325"/>
    </location>
</feature>
<feature type="domain" description="NADH:quinone oxidoreductase/Mrp antiporter transmembrane" evidence="9">
    <location>
        <begin position="6"/>
        <end position="150"/>
    </location>
</feature>
<dbReference type="PANTHER" id="PTHR42682">
    <property type="entry name" value="HYDROGENASE-4 COMPONENT F"/>
    <property type="match status" value="1"/>
</dbReference>
<feature type="transmembrane region" description="Helical" evidence="8">
    <location>
        <begin position="1175"/>
        <end position="1195"/>
    </location>
</feature>
<feature type="transmembrane region" description="Helical" evidence="8">
    <location>
        <begin position="402"/>
        <end position="423"/>
    </location>
</feature>
<evidence type="ECO:0000256" key="3">
    <source>
        <dbReference type="ARBA" id="ARBA00022692"/>
    </source>
</evidence>
<comment type="subcellular location">
    <subcellularLocation>
        <location evidence="1">Cell membrane</location>
        <topology evidence="1">Multi-pass membrane protein</topology>
    </subcellularLocation>
    <subcellularLocation>
        <location evidence="7">Membrane</location>
        <topology evidence="7">Multi-pass membrane protein</topology>
    </subcellularLocation>
</comment>
<feature type="transmembrane region" description="Helical" evidence="8">
    <location>
        <begin position="472"/>
        <end position="492"/>
    </location>
</feature>
<feature type="transmembrane region" description="Helical" evidence="8">
    <location>
        <begin position="977"/>
        <end position="997"/>
    </location>
</feature>
<accession>A0A4U1BT90</accession>
<dbReference type="InterPro" id="IPR052175">
    <property type="entry name" value="ComplexI-like_HydComp"/>
</dbReference>
<evidence type="ECO:0000259" key="10">
    <source>
        <dbReference type="Pfam" id="PF00662"/>
    </source>
</evidence>
<feature type="transmembrane region" description="Helical" evidence="8">
    <location>
        <begin position="745"/>
        <end position="762"/>
    </location>
</feature>
<dbReference type="PRINTS" id="PR01434">
    <property type="entry name" value="NADHDHGNASE5"/>
</dbReference>
<evidence type="ECO:0000259" key="9">
    <source>
        <dbReference type="Pfam" id="PF00361"/>
    </source>
</evidence>
<evidence type="ECO:0000256" key="7">
    <source>
        <dbReference type="RuleBase" id="RU000320"/>
    </source>
</evidence>
<evidence type="ECO:0000256" key="8">
    <source>
        <dbReference type="SAM" id="Phobius"/>
    </source>
</evidence>
<dbReference type="EMBL" id="SWCJ01000001">
    <property type="protein sequence ID" value="TKB58379.1"/>
    <property type="molecule type" value="Genomic_DNA"/>
</dbReference>
<feature type="transmembrane region" description="Helical" evidence="8">
    <location>
        <begin position="719"/>
        <end position="739"/>
    </location>
</feature>
<evidence type="ECO:0000256" key="6">
    <source>
        <dbReference type="ARBA" id="ARBA00023136"/>
    </source>
</evidence>
<feature type="transmembrane region" description="Helical" evidence="8">
    <location>
        <begin position="648"/>
        <end position="671"/>
    </location>
</feature>
<feature type="domain" description="NADH:quinone oxidoreductase/Mrp antiporter transmembrane" evidence="9">
    <location>
        <begin position="794"/>
        <end position="1096"/>
    </location>
</feature>
<feature type="domain" description="NADH-Ubiquinone oxidoreductase (complex I) chain 5 N-terminal" evidence="10">
    <location>
        <begin position="738"/>
        <end position="777"/>
    </location>
</feature>
<dbReference type="GO" id="GO:0016491">
    <property type="term" value="F:oxidoreductase activity"/>
    <property type="evidence" value="ECO:0007669"/>
    <property type="project" value="UniProtKB-KW"/>
</dbReference>
<feature type="transmembrane region" description="Helical" evidence="8">
    <location>
        <begin position="577"/>
        <end position="603"/>
    </location>
</feature>
<feature type="transmembrane region" description="Helical" evidence="8">
    <location>
        <begin position="504"/>
        <end position="526"/>
    </location>
</feature>
<evidence type="ECO:0000256" key="1">
    <source>
        <dbReference type="ARBA" id="ARBA00004651"/>
    </source>
</evidence>
<dbReference type="InterPro" id="IPR001516">
    <property type="entry name" value="Proton_antipo_N"/>
</dbReference>
<keyword evidence="5" id="KW-0560">Oxidoreductase</keyword>
<feature type="transmembrane region" description="Helical" evidence="8">
    <location>
        <begin position="181"/>
        <end position="198"/>
    </location>
</feature>
<dbReference type="OrthoDB" id="9768329at2"/>
<keyword evidence="12" id="KW-1185">Reference proteome</keyword>
<keyword evidence="4 8" id="KW-1133">Transmembrane helix</keyword>
<dbReference type="PANTHER" id="PTHR42682:SF4">
    <property type="entry name" value="NADH-UBIQUINONE_PLASTOQUINONE"/>
    <property type="match status" value="1"/>
</dbReference>
<dbReference type="GO" id="GO:0005886">
    <property type="term" value="C:plasma membrane"/>
    <property type="evidence" value="ECO:0007669"/>
    <property type="project" value="UniProtKB-SubCell"/>
</dbReference>
<evidence type="ECO:0000256" key="5">
    <source>
        <dbReference type="ARBA" id="ARBA00023002"/>
    </source>
</evidence>
<dbReference type="InterPro" id="IPR001750">
    <property type="entry name" value="ND/Mrp_TM"/>
</dbReference>
<feature type="transmembrane region" description="Helical" evidence="8">
    <location>
        <begin position="226"/>
        <end position="246"/>
    </location>
</feature>
<feature type="transmembrane region" description="Helical" evidence="8">
    <location>
        <begin position="253"/>
        <end position="269"/>
    </location>
</feature>
<feature type="transmembrane region" description="Helical" evidence="8">
    <location>
        <begin position="1046"/>
        <end position="1064"/>
    </location>
</feature>
<feature type="transmembrane region" description="Helical" evidence="8">
    <location>
        <begin position="829"/>
        <end position="851"/>
    </location>
</feature>
<dbReference type="RefSeq" id="WP_136861527.1">
    <property type="nucleotide sequence ID" value="NZ_SWCJ01000001.1"/>
</dbReference>
<protein>
    <submittedName>
        <fullName evidence="11">Oxidoreductase</fullName>
    </submittedName>
</protein>
<feature type="transmembrane region" description="Helical" evidence="8">
    <location>
        <begin position="797"/>
        <end position="817"/>
    </location>
</feature>
<feature type="transmembrane region" description="Helical" evidence="8">
    <location>
        <begin position="104"/>
        <end position="132"/>
    </location>
</feature>
<feature type="transmembrane region" description="Helical" evidence="8">
    <location>
        <begin position="691"/>
        <end position="712"/>
    </location>
</feature>
<feature type="transmembrane region" description="Helical" evidence="8">
    <location>
        <begin position="275"/>
        <end position="295"/>
    </location>
</feature>
<keyword evidence="2" id="KW-1003">Cell membrane</keyword>
<feature type="domain" description="NADH:quinone oxidoreductase/Mrp antiporter transmembrane" evidence="9">
    <location>
        <begin position="324"/>
        <end position="621"/>
    </location>
</feature>
<feature type="transmembrane region" description="Helical" evidence="8">
    <location>
        <begin position="946"/>
        <end position="970"/>
    </location>
</feature>
<keyword evidence="6 8" id="KW-0472">Membrane</keyword>
<feature type="transmembrane region" description="Helical" evidence="8">
    <location>
        <begin position="1017"/>
        <end position="1034"/>
    </location>
</feature>
<keyword evidence="3 7" id="KW-0812">Transmembrane</keyword>
<evidence type="ECO:0000256" key="4">
    <source>
        <dbReference type="ARBA" id="ARBA00022989"/>
    </source>
</evidence>
<organism evidence="11 12">
    <name type="scientific">Ferrimonas aestuarii</name>
    <dbReference type="NCBI Taxonomy" id="2569539"/>
    <lineage>
        <taxon>Bacteria</taxon>
        <taxon>Pseudomonadati</taxon>
        <taxon>Pseudomonadota</taxon>
        <taxon>Gammaproteobacteria</taxon>
        <taxon>Alteromonadales</taxon>
        <taxon>Ferrimonadaceae</taxon>
        <taxon>Ferrimonas</taxon>
    </lineage>
</organism>
<comment type="caution">
    <text evidence="11">The sequence shown here is derived from an EMBL/GenBank/DDBJ whole genome shotgun (WGS) entry which is preliminary data.</text>
</comment>
<dbReference type="Pfam" id="PF00361">
    <property type="entry name" value="Proton_antipo_M"/>
    <property type="match status" value="3"/>
</dbReference>
<dbReference type="AlphaFoldDB" id="A0A4U1BT90"/>
<feature type="transmembrane region" description="Helical" evidence="8">
    <location>
        <begin position="6"/>
        <end position="23"/>
    </location>
</feature>
<feature type="transmembrane region" description="Helical" evidence="8">
    <location>
        <begin position="609"/>
        <end position="627"/>
    </location>
</feature>
<evidence type="ECO:0000256" key="2">
    <source>
        <dbReference type="ARBA" id="ARBA00022475"/>
    </source>
</evidence>
<feature type="domain" description="NADH-Ubiquinone oxidoreductase (complex I) chain 5 N-terminal" evidence="10">
    <location>
        <begin position="272"/>
        <end position="308"/>
    </location>
</feature>
<name>A0A4U1BT90_9GAMM</name>
<feature type="transmembrane region" description="Helical" evidence="8">
    <location>
        <begin position="30"/>
        <end position="48"/>
    </location>
</feature>
<feature type="transmembrane region" description="Helical" evidence="8">
    <location>
        <begin position="1084"/>
        <end position="1109"/>
    </location>
</feature>
<dbReference type="Pfam" id="PF00662">
    <property type="entry name" value="Proton_antipo_N"/>
    <property type="match status" value="2"/>
</dbReference>